<keyword evidence="2" id="KW-1185">Reference proteome</keyword>
<evidence type="ECO:0000313" key="1">
    <source>
        <dbReference type="EMBL" id="CAG8565323.1"/>
    </source>
</evidence>
<dbReference type="AlphaFoldDB" id="A0A9N9BGT9"/>
<dbReference type="OrthoDB" id="2338029at2759"/>
<sequence length="166" mass="19555">MDPAYLLALQKYNLAHFYKASEYITVDFVERYSKKEMRNAYNGLVQAMDPLDNLRNKHRLIIENYSLEKASCDSLLPKVIALEEILRGIGFPSGVHTSSTLCRKDFDASLSSFLPIYKKNERHYYALFGKRLRQHTNYDLGYFTKFLERPLKEFKVSLDREKNRNK</sequence>
<accession>A0A9N9BGT9</accession>
<comment type="caution">
    <text evidence="1">The sequence shown here is derived from an EMBL/GenBank/DDBJ whole genome shotgun (WGS) entry which is preliminary data.</text>
</comment>
<evidence type="ECO:0000313" key="2">
    <source>
        <dbReference type="Proteomes" id="UP000789739"/>
    </source>
</evidence>
<gene>
    <name evidence="1" type="ORF">PBRASI_LOCUS5809</name>
</gene>
<proteinExistence type="predicted"/>
<protein>
    <submittedName>
        <fullName evidence="1">11494_t:CDS:1</fullName>
    </submittedName>
</protein>
<organism evidence="1 2">
    <name type="scientific">Paraglomus brasilianum</name>
    <dbReference type="NCBI Taxonomy" id="144538"/>
    <lineage>
        <taxon>Eukaryota</taxon>
        <taxon>Fungi</taxon>
        <taxon>Fungi incertae sedis</taxon>
        <taxon>Mucoromycota</taxon>
        <taxon>Glomeromycotina</taxon>
        <taxon>Glomeromycetes</taxon>
        <taxon>Paraglomerales</taxon>
        <taxon>Paraglomeraceae</taxon>
        <taxon>Paraglomus</taxon>
    </lineage>
</organism>
<reference evidence="1" key="1">
    <citation type="submission" date="2021-06" db="EMBL/GenBank/DDBJ databases">
        <authorList>
            <person name="Kallberg Y."/>
            <person name="Tangrot J."/>
            <person name="Rosling A."/>
        </authorList>
    </citation>
    <scope>NUCLEOTIDE SEQUENCE</scope>
    <source>
        <strain evidence="1">BR232B</strain>
    </source>
</reference>
<dbReference type="EMBL" id="CAJVPI010000713">
    <property type="protein sequence ID" value="CAG8565323.1"/>
    <property type="molecule type" value="Genomic_DNA"/>
</dbReference>
<name>A0A9N9BGT9_9GLOM</name>
<dbReference type="Proteomes" id="UP000789739">
    <property type="component" value="Unassembled WGS sequence"/>
</dbReference>